<comment type="subcellular location">
    <subcellularLocation>
        <location evidence="1">Membrane</location>
        <topology evidence="1">Multi-pass membrane protein</topology>
    </subcellularLocation>
</comment>
<evidence type="ECO:0000256" key="3">
    <source>
        <dbReference type="ARBA" id="ARBA00022448"/>
    </source>
</evidence>
<keyword evidence="10" id="KW-1185">Reference proteome</keyword>
<reference evidence="9 10" key="1">
    <citation type="journal article" date="2017" name="Curr. Biol.">
        <title>Genome architecture and evolution of a unichromosomal asexual nematode.</title>
        <authorList>
            <person name="Fradin H."/>
            <person name="Zegar C."/>
            <person name="Gutwein M."/>
            <person name="Lucas J."/>
            <person name="Kovtun M."/>
            <person name="Corcoran D."/>
            <person name="Baugh L.R."/>
            <person name="Kiontke K."/>
            <person name="Gunsalus K."/>
            <person name="Fitch D.H."/>
            <person name="Piano F."/>
        </authorList>
    </citation>
    <scope>NUCLEOTIDE SEQUENCE [LARGE SCALE GENOMIC DNA]</scope>
    <source>
        <strain evidence="9">PF1309</strain>
    </source>
</reference>
<dbReference type="PANTHER" id="PTHR10283:SF85">
    <property type="entry name" value="SODIUM-DEPENDENT HIGH-AFFINITY DICARBOXYLATE TRANSPORTER 3"/>
    <property type="match status" value="1"/>
</dbReference>
<dbReference type="GO" id="GO:0015137">
    <property type="term" value="F:citrate transmembrane transporter activity"/>
    <property type="evidence" value="ECO:0007669"/>
    <property type="project" value="TreeGrafter"/>
</dbReference>
<evidence type="ECO:0008006" key="11">
    <source>
        <dbReference type="Google" id="ProtNLM"/>
    </source>
</evidence>
<evidence type="ECO:0000256" key="7">
    <source>
        <dbReference type="SAM" id="MobiDB-lite"/>
    </source>
</evidence>
<comment type="similarity">
    <text evidence="2">Belongs to the SLC13A/DASS transporter (TC 2.A.47) family. NADC subfamily.</text>
</comment>
<dbReference type="AlphaFoldDB" id="A0A2A2K9V6"/>
<evidence type="ECO:0000256" key="8">
    <source>
        <dbReference type="SAM" id="Phobius"/>
    </source>
</evidence>
<feature type="transmembrane region" description="Helical" evidence="8">
    <location>
        <begin position="477"/>
        <end position="495"/>
    </location>
</feature>
<dbReference type="InterPro" id="IPR001898">
    <property type="entry name" value="SLC13A/DASS"/>
</dbReference>
<evidence type="ECO:0000256" key="4">
    <source>
        <dbReference type="ARBA" id="ARBA00022692"/>
    </source>
</evidence>
<keyword evidence="5 8" id="KW-1133">Transmembrane helix</keyword>
<feature type="transmembrane region" description="Helical" evidence="8">
    <location>
        <begin position="150"/>
        <end position="174"/>
    </location>
</feature>
<gene>
    <name evidence="9" type="ORF">WR25_06755</name>
</gene>
<feature type="transmembrane region" description="Helical" evidence="8">
    <location>
        <begin position="515"/>
        <end position="547"/>
    </location>
</feature>
<protein>
    <recommendedName>
        <fullName evidence="11">Citrate transporter-like domain-containing protein</fullName>
    </recommendedName>
</protein>
<feature type="region of interest" description="Disordered" evidence="7">
    <location>
        <begin position="30"/>
        <end position="51"/>
    </location>
</feature>
<dbReference type="PANTHER" id="PTHR10283">
    <property type="entry name" value="SOLUTE CARRIER FAMILY 13 MEMBER"/>
    <property type="match status" value="1"/>
</dbReference>
<keyword evidence="3" id="KW-0813">Transport</keyword>
<accession>A0A2A2K9V6</accession>
<dbReference type="EMBL" id="LIAE01009225">
    <property type="protein sequence ID" value="PAV70690.1"/>
    <property type="molecule type" value="Genomic_DNA"/>
</dbReference>
<feature type="compositionally biased region" description="Polar residues" evidence="7">
    <location>
        <begin position="31"/>
        <end position="51"/>
    </location>
</feature>
<feature type="transmembrane region" description="Helical" evidence="8">
    <location>
        <begin position="233"/>
        <end position="251"/>
    </location>
</feature>
<evidence type="ECO:0000256" key="1">
    <source>
        <dbReference type="ARBA" id="ARBA00004141"/>
    </source>
</evidence>
<dbReference type="InterPro" id="IPR031312">
    <property type="entry name" value="Na/sul_symport_CS"/>
</dbReference>
<feature type="transmembrane region" description="Helical" evidence="8">
    <location>
        <begin position="421"/>
        <end position="443"/>
    </location>
</feature>
<evidence type="ECO:0000256" key="2">
    <source>
        <dbReference type="ARBA" id="ARBA00006772"/>
    </source>
</evidence>
<keyword evidence="6 8" id="KW-0472">Membrane</keyword>
<organism evidence="9 10">
    <name type="scientific">Diploscapter pachys</name>
    <dbReference type="NCBI Taxonomy" id="2018661"/>
    <lineage>
        <taxon>Eukaryota</taxon>
        <taxon>Metazoa</taxon>
        <taxon>Ecdysozoa</taxon>
        <taxon>Nematoda</taxon>
        <taxon>Chromadorea</taxon>
        <taxon>Rhabditida</taxon>
        <taxon>Rhabditina</taxon>
        <taxon>Rhabditomorpha</taxon>
        <taxon>Rhabditoidea</taxon>
        <taxon>Rhabditidae</taxon>
        <taxon>Diploscapter</taxon>
    </lineage>
</organism>
<evidence type="ECO:0000256" key="6">
    <source>
        <dbReference type="ARBA" id="ARBA00023136"/>
    </source>
</evidence>
<dbReference type="Pfam" id="PF00939">
    <property type="entry name" value="Na_sulph_symp"/>
    <property type="match status" value="1"/>
</dbReference>
<dbReference type="GO" id="GO:0015141">
    <property type="term" value="F:succinate transmembrane transporter activity"/>
    <property type="evidence" value="ECO:0007669"/>
    <property type="project" value="TreeGrafter"/>
</dbReference>
<dbReference type="PROSITE" id="PS01271">
    <property type="entry name" value="NA_SULFATE"/>
    <property type="match status" value="1"/>
</dbReference>
<dbReference type="GO" id="GO:0005886">
    <property type="term" value="C:plasma membrane"/>
    <property type="evidence" value="ECO:0007669"/>
    <property type="project" value="TreeGrafter"/>
</dbReference>
<keyword evidence="4 8" id="KW-0812">Transmembrane</keyword>
<feature type="transmembrane region" description="Helical" evidence="8">
    <location>
        <begin position="194"/>
        <end position="212"/>
    </location>
</feature>
<comment type="caution">
    <text evidence="9">The sequence shown here is derived from an EMBL/GenBank/DDBJ whole genome shotgun (WGS) entry which is preliminary data.</text>
</comment>
<evidence type="ECO:0000256" key="5">
    <source>
        <dbReference type="ARBA" id="ARBA00022989"/>
    </source>
</evidence>
<sequence>MLLFTEQKKHLVAFCQRYYPSEESKRWAKISPNSSKVSQAGQNSGANGNDHSSFGPIGLAAELGIEAADDREHKFIQLPDPLSLNRDSANFSFLLVHFWQLNASKCGCMKVTKKDYAVNILQRSKNALILILTPLILIQLALSPQKEYRCAYCVLVTAIYWMTEVVPLAVTATLPVMLFPLTRVLDSNATAKEYMNDTIFLFIGGLIIAAAVEKCELHERIALSVLRLVGGEPKWIMLGFMVVTALLSSFISNTATTAMMVPICQSVISQLITSFESHPQNSASGRLGCKRMATGLVMSICFAANIGGTGTATGTPSNLVLLGQLSTMYPDSDGSLNYVSWIVFAYPLMLVCLFFAWLLLCVFFLRNAPEKDDHITEMLHSRYEKLPRMSYAEKSVTLCFVVLLFLWMFREPGIVRGFGSYFPKGCYTDSTSAMIVAFLLFTLPTEKPDFRTYKKKDELKEASKRTLMDWPTMQKNFPWSVVLLLGGGFALAAGVKESGLSNLIGNQLVAIEELPLWMLQIIVIFVTMVITNICSNTVTASIFIPIVATLAEKGGHHPFTLMIPTTLASSFAFILPVGTPPNSIVFSTGMLKVSDMMTAGSVLSIICMLLTTFYMNTFAHLTLNISEFPQWANSTTTSS</sequence>
<feature type="transmembrane region" description="Helical" evidence="8">
    <location>
        <begin position="338"/>
        <end position="365"/>
    </location>
</feature>
<dbReference type="CDD" id="cd01115">
    <property type="entry name" value="SLC13_permease"/>
    <property type="match status" value="1"/>
</dbReference>
<dbReference type="STRING" id="2018661.A0A2A2K9V6"/>
<proteinExistence type="inferred from homology"/>
<dbReference type="OrthoDB" id="6493944at2759"/>
<dbReference type="Proteomes" id="UP000218231">
    <property type="component" value="Unassembled WGS sequence"/>
</dbReference>
<evidence type="ECO:0000313" key="9">
    <source>
        <dbReference type="EMBL" id="PAV70690.1"/>
    </source>
</evidence>
<feature type="transmembrane region" description="Helical" evidence="8">
    <location>
        <begin position="127"/>
        <end position="143"/>
    </location>
</feature>
<evidence type="ECO:0000313" key="10">
    <source>
        <dbReference type="Proteomes" id="UP000218231"/>
    </source>
</evidence>
<name>A0A2A2K9V6_9BILA</name>
<feature type="transmembrane region" description="Helical" evidence="8">
    <location>
        <begin position="391"/>
        <end position="409"/>
    </location>
</feature>
<feature type="transmembrane region" description="Helical" evidence="8">
    <location>
        <begin position="597"/>
        <end position="615"/>
    </location>
</feature>
<feature type="transmembrane region" description="Helical" evidence="8">
    <location>
        <begin position="559"/>
        <end position="577"/>
    </location>
</feature>